<dbReference type="EMBL" id="FUWJ01000015">
    <property type="protein sequence ID" value="SKA37910.1"/>
    <property type="molecule type" value="Genomic_DNA"/>
</dbReference>
<proteinExistence type="predicted"/>
<gene>
    <name evidence="1" type="ORF">SAMN02745126_05977</name>
</gene>
<evidence type="ECO:0000313" key="1">
    <source>
        <dbReference type="EMBL" id="SKA37910.1"/>
    </source>
</evidence>
<dbReference type="STRING" id="225324.SAMN02745126_05977"/>
<accession>A0A1T4TBG1</accession>
<dbReference type="SUPFAM" id="SSF53756">
    <property type="entry name" value="UDP-Glycosyltransferase/glycogen phosphorylase"/>
    <property type="match status" value="1"/>
</dbReference>
<evidence type="ECO:0000313" key="2">
    <source>
        <dbReference type="Proteomes" id="UP000190092"/>
    </source>
</evidence>
<dbReference type="AlphaFoldDB" id="A0A1T4TBG1"/>
<dbReference type="RefSeq" id="WP_085937717.1">
    <property type="nucleotide sequence ID" value="NZ_FUWJ01000015.1"/>
</dbReference>
<dbReference type="OrthoDB" id="7973140at2"/>
<sequence>MFGALDELVQDDASVQPMASTSTLSRRRLFYFCSEVSDASTLKRIQQFIDHGFDITVFGFHRTRYNTGYEPAWPYVPLGLTVDGRYWHRLGALIGALPAIIAKRAKLKDASLFYARNLDQLILALFARLIAFNRAPIVYEVLDIPPFLTRTGLGSRLLRWIERRCLRGVDLLVLSSPAFHRRYYAAIQEYEGPWFLLENKLHPSITAVGRSDVPAATRKRGEPWVVGYFGLIRGQATFDLMARLAERLQGRVVFKFRGALTTVDPVRFQAALDRLPNMSFGGPYVPHQDLETLYREVDFAWALDLEHTDHNSRWLMPCRFYEAGYFGVPCLAVRSFEVGSVLERHRIGFTFEQPLEEQLLRFFETLTVEDYERIRARLDAVPPEMFVATDDARRLCTLMDDLTPRRG</sequence>
<name>A0A1T4TBG1_9HYPH</name>
<dbReference type="Proteomes" id="UP000190092">
    <property type="component" value="Unassembled WGS sequence"/>
</dbReference>
<protein>
    <submittedName>
        <fullName evidence="1">Succinoglycan biosynthesis protein ExoL</fullName>
    </submittedName>
</protein>
<organism evidence="1 2">
    <name type="scientific">Enhydrobacter aerosaccus</name>
    <dbReference type="NCBI Taxonomy" id="225324"/>
    <lineage>
        <taxon>Bacteria</taxon>
        <taxon>Pseudomonadati</taxon>
        <taxon>Pseudomonadota</taxon>
        <taxon>Alphaproteobacteria</taxon>
        <taxon>Hyphomicrobiales</taxon>
        <taxon>Enhydrobacter</taxon>
    </lineage>
</organism>
<keyword evidence="2" id="KW-1185">Reference proteome</keyword>
<reference evidence="2" key="1">
    <citation type="submission" date="2017-02" db="EMBL/GenBank/DDBJ databases">
        <authorList>
            <person name="Varghese N."/>
            <person name="Submissions S."/>
        </authorList>
    </citation>
    <scope>NUCLEOTIDE SEQUENCE [LARGE SCALE GENOMIC DNA]</scope>
    <source>
        <strain evidence="2">ATCC 27094</strain>
    </source>
</reference>